<dbReference type="RefSeq" id="WP_184998174.1">
    <property type="nucleotide sequence ID" value="NZ_BOMK01000036.1"/>
</dbReference>
<comment type="caution">
    <text evidence="1">The sequence shown here is derived from an EMBL/GenBank/DDBJ whole genome shotgun (WGS) entry which is preliminary data.</text>
</comment>
<accession>A0A7W7MUU6</accession>
<protein>
    <submittedName>
        <fullName evidence="1">Uncharacterized protein</fullName>
    </submittedName>
</protein>
<reference evidence="1 2" key="1">
    <citation type="submission" date="2020-08" db="EMBL/GenBank/DDBJ databases">
        <title>Sequencing the genomes of 1000 actinobacteria strains.</title>
        <authorList>
            <person name="Klenk H.-P."/>
        </authorList>
    </citation>
    <scope>NUCLEOTIDE SEQUENCE [LARGE SCALE GENOMIC DNA]</scope>
    <source>
        <strain evidence="1 2">DSM 43149</strain>
    </source>
</reference>
<sequence length="176" mass="18776">MPIPEAEAGKRVLRRLDKDSTSFGVEAYGLDPEVCQTATGLTAIPLTAICAGVFPWIDGDSDHRMQVLGAAGARLVANANVDGRLHQNLVVFDKTSPALTQLARFASTCGNEQQKGKDGVRRWKIAADDARENWVLMSGGTVLHLRFDMAIGDGFTAAEIQRVADEALQVAVNAGA</sequence>
<gene>
    <name evidence="1" type="ORF">BJ971_007663</name>
</gene>
<evidence type="ECO:0000313" key="2">
    <source>
        <dbReference type="Proteomes" id="UP000578112"/>
    </source>
</evidence>
<organism evidence="1 2">
    <name type="scientific">Actinoplanes digitatis</name>
    <dbReference type="NCBI Taxonomy" id="1868"/>
    <lineage>
        <taxon>Bacteria</taxon>
        <taxon>Bacillati</taxon>
        <taxon>Actinomycetota</taxon>
        <taxon>Actinomycetes</taxon>
        <taxon>Micromonosporales</taxon>
        <taxon>Micromonosporaceae</taxon>
        <taxon>Actinoplanes</taxon>
    </lineage>
</organism>
<dbReference type="AlphaFoldDB" id="A0A7W7MUU6"/>
<evidence type="ECO:0000313" key="1">
    <source>
        <dbReference type="EMBL" id="MBB4767107.1"/>
    </source>
</evidence>
<proteinExistence type="predicted"/>
<dbReference type="Proteomes" id="UP000578112">
    <property type="component" value="Unassembled WGS sequence"/>
</dbReference>
<keyword evidence="2" id="KW-1185">Reference proteome</keyword>
<name>A0A7W7MUU6_9ACTN</name>
<dbReference type="EMBL" id="JACHNH010000001">
    <property type="protein sequence ID" value="MBB4767107.1"/>
    <property type="molecule type" value="Genomic_DNA"/>
</dbReference>